<keyword evidence="2" id="KW-1133">Transmembrane helix</keyword>
<dbReference type="AlphaFoldDB" id="B6K3K5"/>
<keyword evidence="2" id="KW-0472">Membrane</keyword>
<keyword evidence="4" id="KW-1185">Reference proteome</keyword>
<accession>B6K3K5</accession>
<feature type="region of interest" description="Disordered" evidence="1">
    <location>
        <begin position="255"/>
        <end position="293"/>
    </location>
</feature>
<feature type="region of interest" description="Disordered" evidence="1">
    <location>
        <begin position="79"/>
        <end position="110"/>
    </location>
</feature>
<gene>
    <name evidence="3" type="ORF">SJAG_05292</name>
</gene>
<reference evidence="3 4" key="1">
    <citation type="journal article" date="2011" name="Science">
        <title>Comparative functional genomics of the fission yeasts.</title>
        <authorList>
            <person name="Rhind N."/>
            <person name="Chen Z."/>
            <person name="Yassour M."/>
            <person name="Thompson D.A."/>
            <person name="Haas B.J."/>
            <person name="Habib N."/>
            <person name="Wapinski I."/>
            <person name="Roy S."/>
            <person name="Lin M.F."/>
            <person name="Heiman D.I."/>
            <person name="Young S.K."/>
            <person name="Furuya K."/>
            <person name="Guo Y."/>
            <person name="Pidoux A."/>
            <person name="Chen H.M."/>
            <person name="Robbertse B."/>
            <person name="Goldberg J.M."/>
            <person name="Aoki K."/>
            <person name="Bayne E.H."/>
            <person name="Berlin A.M."/>
            <person name="Desjardins C.A."/>
            <person name="Dobbs E."/>
            <person name="Dukaj L."/>
            <person name="Fan L."/>
            <person name="FitzGerald M.G."/>
            <person name="French C."/>
            <person name="Gujja S."/>
            <person name="Hansen K."/>
            <person name="Keifenheim D."/>
            <person name="Levin J.Z."/>
            <person name="Mosher R.A."/>
            <person name="Mueller C.A."/>
            <person name="Pfiffner J."/>
            <person name="Priest M."/>
            <person name="Russ C."/>
            <person name="Smialowska A."/>
            <person name="Swoboda P."/>
            <person name="Sykes S.M."/>
            <person name="Vaughn M."/>
            <person name="Vengrova S."/>
            <person name="Yoder R."/>
            <person name="Zeng Q."/>
            <person name="Allshire R."/>
            <person name="Baulcombe D."/>
            <person name="Birren B.W."/>
            <person name="Brown W."/>
            <person name="Ekwall K."/>
            <person name="Kellis M."/>
            <person name="Leatherwood J."/>
            <person name="Levin H."/>
            <person name="Margalit H."/>
            <person name="Martienssen R."/>
            <person name="Nieduszynski C.A."/>
            <person name="Spatafora J.W."/>
            <person name="Friedman N."/>
            <person name="Dalgaard J.Z."/>
            <person name="Baumann P."/>
            <person name="Niki H."/>
            <person name="Regev A."/>
            <person name="Nusbaum C."/>
        </authorList>
    </citation>
    <scope>NUCLEOTIDE SEQUENCE [LARGE SCALE GENOMIC DNA]</scope>
    <source>
        <strain evidence="4">yFS275 / FY16936</strain>
    </source>
</reference>
<evidence type="ECO:0000256" key="2">
    <source>
        <dbReference type="SAM" id="Phobius"/>
    </source>
</evidence>
<evidence type="ECO:0000313" key="4">
    <source>
        <dbReference type="Proteomes" id="UP000001744"/>
    </source>
</evidence>
<keyword evidence="2" id="KW-0812">Transmembrane</keyword>
<organism evidence="3 4">
    <name type="scientific">Schizosaccharomyces japonicus (strain yFS275 / FY16936)</name>
    <name type="common">Fission yeast</name>
    <dbReference type="NCBI Taxonomy" id="402676"/>
    <lineage>
        <taxon>Eukaryota</taxon>
        <taxon>Fungi</taxon>
        <taxon>Dikarya</taxon>
        <taxon>Ascomycota</taxon>
        <taxon>Taphrinomycotina</taxon>
        <taxon>Schizosaccharomycetes</taxon>
        <taxon>Schizosaccharomycetales</taxon>
        <taxon>Schizosaccharomycetaceae</taxon>
        <taxon>Schizosaccharomyces</taxon>
    </lineage>
</organism>
<proteinExistence type="predicted"/>
<protein>
    <submittedName>
        <fullName evidence="3">Uncharacterized protein</fullName>
    </submittedName>
</protein>
<feature type="transmembrane region" description="Helical" evidence="2">
    <location>
        <begin position="341"/>
        <end position="363"/>
    </location>
</feature>
<dbReference type="Proteomes" id="UP000001744">
    <property type="component" value="Unassembled WGS sequence"/>
</dbReference>
<dbReference type="JaponicusDB" id="SJAG_05292"/>
<name>B6K3K5_SCHJY</name>
<dbReference type="HOGENOM" id="CLU_748332_0_0_1"/>
<evidence type="ECO:0000256" key="1">
    <source>
        <dbReference type="SAM" id="MobiDB-lite"/>
    </source>
</evidence>
<sequence length="370" mass="40904">MYRSRSIAAPLERNNSVSPENLETIVAHNFASECADAPWKLDEFKQLARQLANETENRKLRRKDALSLLHAFADEMRDSSLRTNRRSSSSNLHRRSRSCPSGSAFAPPETVSLRRRLPAVIKSYETKVHSTTSDTRCSFPAAATEEDFSSSSAPPVPRGTKSSTSKIHHHAEGSVKTKALGSLSRSFLHPSMPLSSASSTSLGPSLACVFGDQFREIHGRFQKHELRASRSFEKVVQDIDQLKVKSSSKPFLKRQKEKFESLHKQPQSTEPACVEEQQQQQEQQQQSKSATTQTAAINHLMPATTSASASLTRVSAVGAFLRTTIADQIPAAWRQTIRRHAYSLTAILLVPVAVIASVIKFCFSSSGETR</sequence>
<dbReference type="GeneID" id="7049103"/>
<dbReference type="VEuPathDB" id="FungiDB:SJAG_05292"/>
<dbReference type="EMBL" id="KE651167">
    <property type="protein sequence ID" value="EEB08062.1"/>
    <property type="molecule type" value="Genomic_DNA"/>
</dbReference>
<feature type="region of interest" description="Disordered" evidence="1">
    <location>
        <begin position="143"/>
        <end position="178"/>
    </location>
</feature>
<feature type="compositionally biased region" description="Low complexity" evidence="1">
    <location>
        <begin position="275"/>
        <end position="286"/>
    </location>
</feature>
<evidence type="ECO:0000313" key="3">
    <source>
        <dbReference type="EMBL" id="EEB08062.1"/>
    </source>
</evidence>
<dbReference type="RefSeq" id="XP_002174355.1">
    <property type="nucleotide sequence ID" value="XM_002174319.2"/>
</dbReference>